<dbReference type="SUPFAM" id="SSF54928">
    <property type="entry name" value="RNA-binding domain, RBD"/>
    <property type="match status" value="1"/>
</dbReference>
<dbReference type="AlphaFoldDB" id="A0A833QWJ6"/>
<sequence>MAFANKLGNLLKKATSSNPSVLQSIRCMSSSKVFVGGLSWGVNDQSLKEAFGNYGEVVEARVITDRETGRSRGFGFVTFTSGEDASAAISAMDGKDLDGRAIRVNIANERPQRYGGGAGGGGGYGGGGYGGGRAGGYGGGGYGGGAGGYGGGGYGGGAGGYGGSGGGYGARGGSANYGVAGGAGGTDSFTSSGGFGNVASNFGASGGFDANPTTGAGADNLFGSSENEAANEVDVEVAAEERLEDVKENDIDEPNDYANKHG</sequence>
<feature type="region of interest" description="Disordered" evidence="3">
    <location>
        <begin position="213"/>
        <end position="262"/>
    </location>
</feature>
<proteinExistence type="predicted"/>
<name>A0A833QWJ6_9POAL</name>
<feature type="domain" description="RRM" evidence="4">
    <location>
        <begin position="31"/>
        <end position="109"/>
    </location>
</feature>
<feature type="compositionally biased region" description="Acidic residues" evidence="3">
    <location>
        <begin position="229"/>
        <end position="238"/>
    </location>
</feature>
<dbReference type="Proteomes" id="UP000623129">
    <property type="component" value="Unassembled WGS sequence"/>
</dbReference>
<dbReference type="CDD" id="cd21608">
    <property type="entry name" value="RRM2_NsCP33_like"/>
    <property type="match status" value="1"/>
</dbReference>
<dbReference type="Gene3D" id="3.30.70.330">
    <property type="match status" value="1"/>
</dbReference>
<dbReference type="OrthoDB" id="439808at2759"/>
<feature type="compositionally biased region" description="Basic and acidic residues" evidence="3">
    <location>
        <begin position="239"/>
        <end position="249"/>
    </location>
</feature>
<evidence type="ECO:0000313" key="6">
    <source>
        <dbReference type="Proteomes" id="UP000623129"/>
    </source>
</evidence>
<protein>
    <submittedName>
        <fullName evidence="5">Glycine-rich RNA-binding protein 3</fullName>
    </submittedName>
</protein>
<evidence type="ECO:0000256" key="2">
    <source>
        <dbReference type="PROSITE-ProRule" id="PRU00176"/>
    </source>
</evidence>
<dbReference type="GO" id="GO:0003723">
    <property type="term" value="F:RNA binding"/>
    <property type="evidence" value="ECO:0007669"/>
    <property type="project" value="UniProtKB-UniRule"/>
</dbReference>
<evidence type="ECO:0000259" key="4">
    <source>
        <dbReference type="PROSITE" id="PS50102"/>
    </source>
</evidence>
<reference evidence="5" key="1">
    <citation type="submission" date="2020-01" db="EMBL/GenBank/DDBJ databases">
        <title>Genome sequence of Kobresia littledalei, the first chromosome-level genome in the family Cyperaceae.</title>
        <authorList>
            <person name="Qu G."/>
        </authorList>
    </citation>
    <scope>NUCLEOTIDE SEQUENCE</scope>
    <source>
        <strain evidence="5">C.B.Clarke</strain>
        <tissue evidence="5">Leaf</tissue>
    </source>
</reference>
<dbReference type="InterPro" id="IPR052462">
    <property type="entry name" value="SLIRP/GR-RBP-like"/>
</dbReference>
<dbReference type="InterPro" id="IPR035979">
    <property type="entry name" value="RBD_domain_sf"/>
</dbReference>
<dbReference type="FunFam" id="3.30.70.330:FF:000571">
    <property type="entry name" value="Glycine-rich RNA-binding protein 3 mitochondrial"/>
    <property type="match status" value="1"/>
</dbReference>
<keyword evidence="6" id="KW-1185">Reference proteome</keyword>
<dbReference type="PANTHER" id="PTHR48027">
    <property type="entry name" value="HETEROGENEOUS NUCLEAR RIBONUCLEOPROTEIN 87F-RELATED"/>
    <property type="match status" value="1"/>
</dbReference>
<dbReference type="EMBL" id="SWLB01000018">
    <property type="protein sequence ID" value="KAF3326284.1"/>
    <property type="molecule type" value="Genomic_DNA"/>
</dbReference>
<dbReference type="PROSITE" id="PS50102">
    <property type="entry name" value="RRM"/>
    <property type="match status" value="1"/>
</dbReference>
<accession>A0A833QWJ6</accession>
<evidence type="ECO:0000256" key="3">
    <source>
        <dbReference type="SAM" id="MobiDB-lite"/>
    </source>
</evidence>
<dbReference type="InterPro" id="IPR048289">
    <property type="entry name" value="RRM2_NsCP33-like"/>
</dbReference>
<evidence type="ECO:0000256" key="1">
    <source>
        <dbReference type="ARBA" id="ARBA00022884"/>
    </source>
</evidence>
<dbReference type="InterPro" id="IPR000504">
    <property type="entry name" value="RRM_dom"/>
</dbReference>
<dbReference type="SMART" id="SM00360">
    <property type="entry name" value="RRM"/>
    <property type="match status" value="1"/>
</dbReference>
<comment type="caution">
    <text evidence="5">The sequence shown here is derived from an EMBL/GenBank/DDBJ whole genome shotgun (WGS) entry which is preliminary data.</text>
</comment>
<evidence type="ECO:0000313" key="5">
    <source>
        <dbReference type="EMBL" id="KAF3326284.1"/>
    </source>
</evidence>
<organism evidence="5 6">
    <name type="scientific">Carex littledalei</name>
    <dbReference type="NCBI Taxonomy" id="544730"/>
    <lineage>
        <taxon>Eukaryota</taxon>
        <taxon>Viridiplantae</taxon>
        <taxon>Streptophyta</taxon>
        <taxon>Embryophyta</taxon>
        <taxon>Tracheophyta</taxon>
        <taxon>Spermatophyta</taxon>
        <taxon>Magnoliopsida</taxon>
        <taxon>Liliopsida</taxon>
        <taxon>Poales</taxon>
        <taxon>Cyperaceae</taxon>
        <taxon>Cyperoideae</taxon>
        <taxon>Cariceae</taxon>
        <taxon>Carex</taxon>
        <taxon>Carex subgen. Euthyceras</taxon>
    </lineage>
</organism>
<dbReference type="Pfam" id="PF00076">
    <property type="entry name" value="RRM_1"/>
    <property type="match status" value="1"/>
</dbReference>
<gene>
    <name evidence="5" type="ORF">FCM35_KLT07914</name>
</gene>
<dbReference type="InterPro" id="IPR012677">
    <property type="entry name" value="Nucleotide-bd_a/b_plait_sf"/>
</dbReference>
<keyword evidence="1 2" id="KW-0694">RNA-binding</keyword>